<feature type="signal peptide" evidence="1">
    <location>
        <begin position="1"/>
        <end position="18"/>
    </location>
</feature>
<reference evidence="2" key="1">
    <citation type="submission" date="2021-06" db="EMBL/GenBank/DDBJ databases">
        <title>Collection of gut derived symbiotic bacterial strains cultured from healthy donors.</title>
        <authorList>
            <person name="Lin H."/>
            <person name="Littmann E."/>
            <person name="Pamer E.G."/>
        </authorList>
    </citation>
    <scope>NUCLEOTIDE SEQUENCE</scope>
    <source>
        <strain evidence="2">MSK.21.74</strain>
    </source>
</reference>
<dbReference type="AlphaFoldDB" id="A0AAW4N613"/>
<accession>A0AAW4N613</accession>
<gene>
    <name evidence="2" type="ORF">KSW82_15040</name>
</gene>
<dbReference type="Proteomes" id="UP001196765">
    <property type="component" value="Unassembled WGS sequence"/>
</dbReference>
<feature type="chain" id="PRO_5043879311" description="Lipoprotein" evidence="1">
    <location>
        <begin position="19"/>
        <end position="255"/>
    </location>
</feature>
<proteinExistence type="predicted"/>
<protein>
    <recommendedName>
        <fullName evidence="4">Lipoprotein</fullName>
    </recommendedName>
</protein>
<evidence type="ECO:0008006" key="4">
    <source>
        <dbReference type="Google" id="ProtNLM"/>
    </source>
</evidence>
<sequence length="255" mass="28684">MKKLLLIGLVLFTFCSCATNYPQMVKDRVEQYQNEGKVILSQSNDDTGKKHYVVYGDIDKQTIVVDTLGENVFTIQLGKKTLKTLTPNVIEDDGLSVSFEQQEGDFNQLDVQLSKDGDFILGSVPTEFMVYEDKYIVLGKDYPNIIFLNKNDAYYDLGGSCKVDEDGNLDVTLTAMFTGILPDNWQDYTGEPEIYPDLYIDREHEDFLYKLTIAPNGKIIKKGETATCGGVQIPVEAFGAWSTLRLYIQKIVYGG</sequence>
<organism evidence="2 3">
    <name type="scientific">Segatella copri</name>
    <dbReference type="NCBI Taxonomy" id="165179"/>
    <lineage>
        <taxon>Bacteria</taxon>
        <taxon>Pseudomonadati</taxon>
        <taxon>Bacteroidota</taxon>
        <taxon>Bacteroidia</taxon>
        <taxon>Bacteroidales</taxon>
        <taxon>Prevotellaceae</taxon>
        <taxon>Segatella</taxon>
    </lineage>
</organism>
<dbReference type="EMBL" id="JAHOEI010000092">
    <property type="protein sequence ID" value="MBV3389041.1"/>
    <property type="molecule type" value="Genomic_DNA"/>
</dbReference>
<keyword evidence="1" id="KW-0732">Signal</keyword>
<dbReference type="RefSeq" id="WP_217314914.1">
    <property type="nucleotide sequence ID" value="NZ_JAHOEA010000072.1"/>
</dbReference>
<dbReference type="PROSITE" id="PS51257">
    <property type="entry name" value="PROKAR_LIPOPROTEIN"/>
    <property type="match status" value="1"/>
</dbReference>
<comment type="caution">
    <text evidence="2">The sequence shown here is derived from an EMBL/GenBank/DDBJ whole genome shotgun (WGS) entry which is preliminary data.</text>
</comment>
<name>A0AAW4N613_9BACT</name>
<evidence type="ECO:0000256" key="1">
    <source>
        <dbReference type="SAM" id="SignalP"/>
    </source>
</evidence>
<evidence type="ECO:0000313" key="3">
    <source>
        <dbReference type="Proteomes" id="UP001196765"/>
    </source>
</evidence>
<evidence type="ECO:0000313" key="2">
    <source>
        <dbReference type="EMBL" id="MBV3389041.1"/>
    </source>
</evidence>